<evidence type="ECO:0000256" key="8">
    <source>
        <dbReference type="HAMAP-Rule" id="MF_00201"/>
    </source>
</evidence>
<comment type="similarity">
    <text evidence="2 8">Belongs to the RecO family.</text>
</comment>
<dbReference type="GO" id="GO:0006310">
    <property type="term" value="P:DNA recombination"/>
    <property type="evidence" value="ECO:0007669"/>
    <property type="project" value="UniProtKB-UniRule"/>
</dbReference>
<dbReference type="PANTHER" id="PTHR33991:SF1">
    <property type="entry name" value="DNA REPAIR PROTEIN RECO"/>
    <property type="match status" value="1"/>
</dbReference>
<dbReference type="Proteomes" id="UP000568050">
    <property type="component" value="Unassembled WGS sequence"/>
</dbReference>
<keyword evidence="11" id="KW-1185">Reference proteome</keyword>
<keyword evidence="5 8" id="KW-0233">DNA recombination</keyword>
<evidence type="ECO:0000256" key="4">
    <source>
        <dbReference type="ARBA" id="ARBA00022763"/>
    </source>
</evidence>
<dbReference type="RefSeq" id="WP_183374654.1">
    <property type="nucleotide sequence ID" value="NZ_CBCSFZ010000007.1"/>
</dbReference>
<dbReference type="Gene3D" id="6.20.220.20">
    <property type="entry name" value="Recombination protein O, zinc-binding domain"/>
    <property type="match status" value="1"/>
</dbReference>
<dbReference type="SUPFAM" id="SSF50249">
    <property type="entry name" value="Nucleic acid-binding proteins"/>
    <property type="match status" value="1"/>
</dbReference>
<dbReference type="SUPFAM" id="SSF57863">
    <property type="entry name" value="ArfGap/RecO-like zinc finger"/>
    <property type="match status" value="1"/>
</dbReference>
<keyword evidence="4 8" id="KW-0227">DNA damage</keyword>
<evidence type="ECO:0000256" key="5">
    <source>
        <dbReference type="ARBA" id="ARBA00023172"/>
    </source>
</evidence>
<comment type="function">
    <text evidence="1 8">Involved in DNA repair and RecF pathway recombination.</text>
</comment>
<feature type="domain" description="DNA replication/recombination mediator RecO N-terminal" evidence="9">
    <location>
        <begin position="5"/>
        <end position="80"/>
    </location>
</feature>
<dbReference type="GO" id="GO:0043590">
    <property type="term" value="C:bacterial nucleoid"/>
    <property type="evidence" value="ECO:0007669"/>
    <property type="project" value="TreeGrafter"/>
</dbReference>
<organism evidence="10 11">
    <name type="scientific">Helcobacillus massiliensis</name>
    <dbReference type="NCBI Taxonomy" id="521392"/>
    <lineage>
        <taxon>Bacteria</taxon>
        <taxon>Bacillati</taxon>
        <taxon>Actinomycetota</taxon>
        <taxon>Actinomycetes</taxon>
        <taxon>Micrococcales</taxon>
        <taxon>Dermabacteraceae</taxon>
        <taxon>Helcobacillus</taxon>
    </lineage>
</organism>
<proteinExistence type="inferred from homology"/>
<evidence type="ECO:0000256" key="7">
    <source>
        <dbReference type="ARBA" id="ARBA00033409"/>
    </source>
</evidence>
<accession>A0A839QPU9</accession>
<gene>
    <name evidence="8" type="primary">recO</name>
    <name evidence="10" type="ORF">FHX50_000771</name>
</gene>
<dbReference type="EMBL" id="JACHWP010000001">
    <property type="protein sequence ID" value="MBB3022523.1"/>
    <property type="molecule type" value="Genomic_DNA"/>
</dbReference>
<dbReference type="Gene3D" id="2.40.50.140">
    <property type="entry name" value="Nucleic acid-binding proteins"/>
    <property type="match status" value="1"/>
</dbReference>
<dbReference type="PANTHER" id="PTHR33991">
    <property type="entry name" value="DNA REPAIR PROTEIN RECO"/>
    <property type="match status" value="1"/>
</dbReference>
<dbReference type="Pfam" id="PF02565">
    <property type="entry name" value="RecO_C"/>
    <property type="match status" value="1"/>
</dbReference>
<evidence type="ECO:0000313" key="11">
    <source>
        <dbReference type="Proteomes" id="UP000568050"/>
    </source>
</evidence>
<evidence type="ECO:0000256" key="2">
    <source>
        <dbReference type="ARBA" id="ARBA00007452"/>
    </source>
</evidence>
<evidence type="ECO:0000256" key="1">
    <source>
        <dbReference type="ARBA" id="ARBA00003065"/>
    </source>
</evidence>
<dbReference type="GO" id="GO:0006302">
    <property type="term" value="P:double-strand break repair"/>
    <property type="evidence" value="ECO:0007669"/>
    <property type="project" value="TreeGrafter"/>
</dbReference>
<evidence type="ECO:0000256" key="6">
    <source>
        <dbReference type="ARBA" id="ARBA00023204"/>
    </source>
</evidence>
<evidence type="ECO:0000256" key="3">
    <source>
        <dbReference type="ARBA" id="ARBA00021310"/>
    </source>
</evidence>
<dbReference type="InterPro" id="IPR037278">
    <property type="entry name" value="ARFGAP/RecO"/>
</dbReference>
<dbReference type="NCBIfam" id="TIGR00613">
    <property type="entry name" value="reco"/>
    <property type="match status" value="1"/>
</dbReference>
<reference evidence="10 11" key="1">
    <citation type="submission" date="2020-08" db="EMBL/GenBank/DDBJ databases">
        <title>Sequencing the genomes of 1000 actinobacteria strains.</title>
        <authorList>
            <person name="Klenk H.-P."/>
        </authorList>
    </citation>
    <scope>NUCLEOTIDE SEQUENCE [LARGE SCALE GENOMIC DNA]</scope>
    <source>
        <strain evidence="10 11">DSM 23040</strain>
    </source>
</reference>
<dbReference type="InterPro" id="IPR022572">
    <property type="entry name" value="DNA_rep/recomb_RecO_N"/>
</dbReference>
<dbReference type="AlphaFoldDB" id="A0A839QPU9"/>
<dbReference type="Pfam" id="PF11967">
    <property type="entry name" value="RecO_N"/>
    <property type="match status" value="1"/>
</dbReference>
<dbReference type="InterPro" id="IPR003717">
    <property type="entry name" value="RecO"/>
</dbReference>
<evidence type="ECO:0000259" key="9">
    <source>
        <dbReference type="Pfam" id="PF11967"/>
    </source>
</evidence>
<evidence type="ECO:0000313" key="10">
    <source>
        <dbReference type="EMBL" id="MBB3022523.1"/>
    </source>
</evidence>
<dbReference type="InterPro" id="IPR012340">
    <property type="entry name" value="NA-bd_OB-fold"/>
</dbReference>
<dbReference type="InterPro" id="IPR042242">
    <property type="entry name" value="RecO_C"/>
</dbReference>
<dbReference type="Gene3D" id="1.20.1440.120">
    <property type="entry name" value="Recombination protein O, C-terminal domain"/>
    <property type="match status" value="1"/>
</dbReference>
<comment type="caution">
    <text evidence="10">The sequence shown here is derived from an EMBL/GenBank/DDBJ whole genome shotgun (WGS) entry which is preliminary data.</text>
</comment>
<dbReference type="HAMAP" id="MF_00201">
    <property type="entry name" value="RecO"/>
    <property type="match status" value="1"/>
</dbReference>
<name>A0A839QPU9_9MICO</name>
<keyword evidence="6 8" id="KW-0234">DNA repair</keyword>
<sequence length="250" mass="27470">MISRLIRDEAVVLRTQPLGEADRIITLLTRRHGKVRASARGVRRTASRFGARLEPFQRVDLQLRRGRSLDVIAQAVTITGYSSRIAEDYDRFTAATAVAETAERLSDEGIDSSNDFYLLVLSALAAIADGSRPPMLLLDSFLLRATASAGWTPQLRTCATCGADGPHVAYDVAAGGVVCSECRRPGAVGVRPRVIEHMIFLLAGDWENVLDSDDRTQNQAAALIASTLTWHLERGIRALHYVERYQRGPQ</sequence>
<protein>
    <recommendedName>
        <fullName evidence="3 8">DNA repair protein RecO</fullName>
    </recommendedName>
    <alternativeName>
        <fullName evidence="7 8">Recombination protein O</fullName>
    </alternativeName>
</protein>